<dbReference type="InterPro" id="IPR036375">
    <property type="entry name" value="Hemopexin-like_dom_sf"/>
</dbReference>
<name>A0AAW0XHE5_CHEQU</name>
<feature type="non-terminal residue" evidence="2">
    <location>
        <position position="177"/>
    </location>
</feature>
<organism evidence="2 3">
    <name type="scientific">Cherax quadricarinatus</name>
    <name type="common">Australian red claw crayfish</name>
    <dbReference type="NCBI Taxonomy" id="27406"/>
    <lineage>
        <taxon>Eukaryota</taxon>
        <taxon>Metazoa</taxon>
        <taxon>Ecdysozoa</taxon>
        <taxon>Arthropoda</taxon>
        <taxon>Crustacea</taxon>
        <taxon>Multicrustacea</taxon>
        <taxon>Malacostraca</taxon>
        <taxon>Eumalacostraca</taxon>
        <taxon>Eucarida</taxon>
        <taxon>Decapoda</taxon>
        <taxon>Pleocyemata</taxon>
        <taxon>Astacidea</taxon>
        <taxon>Parastacoidea</taxon>
        <taxon>Parastacidae</taxon>
        <taxon>Cherax</taxon>
    </lineage>
</organism>
<dbReference type="Gene3D" id="2.110.10.10">
    <property type="entry name" value="Hemopexin-like domain"/>
    <property type="match status" value="2"/>
</dbReference>
<dbReference type="PROSITE" id="PS51642">
    <property type="entry name" value="HEMOPEXIN_2"/>
    <property type="match status" value="3"/>
</dbReference>
<accession>A0AAW0XHE5</accession>
<dbReference type="SUPFAM" id="SSF50923">
    <property type="entry name" value="Hemopexin-like domain"/>
    <property type="match status" value="1"/>
</dbReference>
<dbReference type="EMBL" id="JARKIK010000024">
    <property type="protein sequence ID" value="KAK8743861.1"/>
    <property type="molecule type" value="Genomic_DNA"/>
</dbReference>
<reference evidence="2 3" key="1">
    <citation type="journal article" date="2024" name="BMC Genomics">
        <title>Genome assembly of redclaw crayfish (Cherax quadricarinatus) provides insights into its immune adaptation and hypoxia tolerance.</title>
        <authorList>
            <person name="Liu Z."/>
            <person name="Zheng J."/>
            <person name="Li H."/>
            <person name="Fang K."/>
            <person name="Wang S."/>
            <person name="He J."/>
            <person name="Zhou D."/>
            <person name="Weng S."/>
            <person name="Chi M."/>
            <person name="Gu Z."/>
            <person name="He J."/>
            <person name="Li F."/>
            <person name="Wang M."/>
        </authorList>
    </citation>
    <scope>NUCLEOTIDE SEQUENCE [LARGE SCALE GENOMIC DNA]</scope>
    <source>
        <strain evidence="2">ZL_2023a</strain>
    </source>
</reference>
<dbReference type="AlphaFoldDB" id="A0AAW0XHE5"/>
<sequence>RNYSIMYPVYEKVLPNQGLELGWEDRKLVQRVYGACIGAFNTLFDFLRWHPDGSLTYNTYFFRKDHFWMYENKYNRTRFGDPLYIQPEWQGLPNNLDGYAHVWTRTKDTHLFFQGANYYLYDPQLKRVAAGYPRRIAQDFHGPPTPKRPMGRTIPSDIDSVYFDKRDENLYFFKGKK</sequence>
<keyword evidence="3" id="KW-1185">Reference proteome</keyword>
<dbReference type="Proteomes" id="UP001445076">
    <property type="component" value="Unassembled WGS sequence"/>
</dbReference>
<evidence type="ECO:0000256" key="1">
    <source>
        <dbReference type="PROSITE-ProRule" id="PRU01011"/>
    </source>
</evidence>
<feature type="non-terminal residue" evidence="2">
    <location>
        <position position="1"/>
    </location>
</feature>
<feature type="repeat" description="Hemopexin" evidence="1">
    <location>
        <begin position="155"/>
        <end position="177"/>
    </location>
</feature>
<dbReference type="SMART" id="SM00120">
    <property type="entry name" value="HX"/>
    <property type="match status" value="2"/>
</dbReference>
<proteinExistence type="predicted"/>
<evidence type="ECO:0000313" key="2">
    <source>
        <dbReference type="EMBL" id="KAK8743861.1"/>
    </source>
</evidence>
<protein>
    <recommendedName>
        <fullName evidence="4">Matrix metalloproteinase</fullName>
    </recommendedName>
</protein>
<feature type="repeat" description="Hemopexin" evidence="1">
    <location>
        <begin position="93"/>
        <end position="143"/>
    </location>
</feature>
<evidence type="ECO:0008006" key="4">
    <source>
        <dbReference type="Google" id="ProtNLM"/>
    </source>
</evidence>
<comment type="caution">
    <text evidence="2">The sequence shown here is derived from an EMBL/GenBank/DDBJ whole genome shotgun (WGS) entry which is preliminary data.</text>
</comment>
<dbReference type="InterPro" id="IPR018487">
    <property type="entry name" value="Hemopexin-like_repeat"/>
</dbReference>
<gene>
    <name evidence="2" type="ORF">OTU49_001301</name>
</gene>
<evidence type="ECO:0000313" key="3">
    <source>
        <dbReference type="Proteomes" id="UP001445076"/>
    </source>
</evidence>
<dbReference type="Pfam" id="PF00045">
    <property type="entry name" value="Hemopexin"/>
    <property type="match status" value="1"/>
</dbReference>
<feature type="repeat" description="Hemopexin" evidence="1">
    <location>
        <begin position="40"/>
        <end position="92"/>
    </location>
</feature>